<name>A0A0F9ICA3_9ZZZZ</name>
<organism evidence="1">
    <name type="scientific">marine sediment metagenome</name>
    <dbReference type="NCBI Taxonomy" id="412755"/>
    <lineage>
        <taxon>unclassified sequences</taxon>
        <taxon>metagenomes</taxon>
        <taxon>ecological metagenomes</taxon>
    </lineage>
</organism>
<sequence length="82" mass="9716">MINITSIPPFEDNNDSYNLLSYWTRRFYLSCNRLSILGEMAEVPDYILEMEKSINKFFESKMLKAYNLKSIFNVEVGNIYDN</sequence>
<accession>A0A0F9ICA3</accession>
<comment type="caution">
    <text evidence="1">The sequence shown here is derived from an EMBL/GenBank/DDBJ whole genome shotgun (WGS) entry which is preliminary data.</text>
</comment>
<reference evidence="1" key="1">
    <citation type="journal article" date="2015" name="Nature">
        <title>Complex archaea that bridge the gap between prokaryotes and eukaryotes.</title>
        <authorList>
            <person name="Spang A."/>
            <person name="Saw J.H."/>
            <person name="Jorgensen S.L."/>
            <person name="Zaremba-Niedzwiedzka K."/>
            <person name="Martijn J."/>
            <person name="Lind A.E."/>
            <person name="van Eijk R."/>
            <person name="Schleper C."/>
            <person name="Guy L."/>
            <person name="Ettema T.J."/>
        </authorList>
    </citation>
    <scope>NUCLEOTIDE SEQUENCE</scope>
</reference>
<proteinExistence type="predicted"/>
<protein>
    <submittedName>
        <fullName evidence="1">Uncharacterized protein</fullName>
    </submittedName>
</protein>
<dbReference type="AlphaFoldDB" id="A0A0F9ICA3"/>
<gene>
    <name evidence="1" type="ORF">LCGC14_1958790</name>
</gene>
<dbReference type="EMBL" id="LAZR01021521">
    <property type="protein sequence ID" value="KKL85027.1"/>
    <property type="molecule type" value="Genomic_DNA"/>
</dbReference>
<evidence type="ECO:0000313" key="1">
    <source>
        <dbReference type="EMBL" id="KKL85027.1"/>
    </source>
</evidence>